<reference evidence="1" key="1">
    <citation type="submission" date="2021-08" db="EMBL/GenBank/DDBJ databases">
        <title>WGS assembly of Ceratopteris richardii.</title>
        <authorList>
            <person name="Marchant D.B."/>
            <person name="Chen G."/>
            <person name="Jenkins J."/>
            <person name="Shu S."/>
            <person name="Leebens-Mack J."/>
            <person name="Grimwood J."/>
            <person name="Schmutz J."/>
            <person name="Soltis P."/>
            <person name="Soltis D."/>
            <person name="Chen Z.-H."/>
        </authorList>
    </citation>
    <scope>NUCLEOTIDE SEQUENCE</scope>
    <source>
        <strain evidence="1">Whitten #5841</strain>
        <tissue evidence="1">Leaf</tissue>
    </source>
</reference>
<keyword evidence="2" id="KW-1185">Reference proteome</keyword>
<dbReference type="AlphaFoldDB" id="A0A8T2R8B6"/>
<evidence type="ECO:0000313" key="2">
    <source>
        <dbReference type="Proteomes" id="UP000825935"/>
    </source>
</evidence>
<dbReference type="EMBL" id="CM035434">
    <property type="protein sequence ID" value="KAH7292652.1"/>
    <property type="molecule type" value="Genomic_DNA"/>
</dbReference>
<evidence type="ECO:0000313" key="1">
    <source>
        <dbReference type="EMBL" id="KAH7292652.1"/>
    </source>
</evidence>
<proteinExistence type="predicted"/>
<dbReference type="Proteomes" id="UP000825935">
    <property type="component" value="Chromosome 29"/>
</dbReference>
<sequence>MEMDHGTLFPCSCWCPNFRSDVPCRATSVRERHTCVIRSSLFGFIAGTLRAIPTQRYTKVSVSLHL</sequence>
<accession>A0A8T2R8B6</accession>
<comment type="caution">
    <text evidence="1">The sequence shown here is derived from an EMBL/GenBank/DDBJ whole genome shotgun (WGS) entry which is preliminary data.</text>
</comment>
<name>A0A8T2R8B6_CERRI</name>
<protein>
    <submittedName>
        <fullName evidence="1">Uncharacterized protein</fullName>
    </submittedName>
</protein>
<gene>
    <name evidence="1" type="ORF">KP509_29G079400</name>
</gene>
<organism evidence="1 2">
    <name type="scientific">Ceratopteris richardii</name>
    <name type="common">Triangle waterfern</name>
    <dbReference type="NCBI Taxonomy" id="49495"/>
    <lineage>
        <taxon>Eukaryota</taxon>
        <taxon>Viridiplantae</taxon>
        <taxon>Streptophyta</taxon>
        <taxon>Embryophyta</taxon>
        <taxon>Tracheophyta</taxon>
        <taxon>Polypodiopsida</taxon>
        <taxon>Polypodiidae</taxon>
        <taxon>Polypodiales</taxon>
        <taxon>Pteridineae</taxon>
        <taxon>Pteridaceae</taxon>
        <taxon>Parkerioideae</taxon>
        <taxon>Ceratopteris</taxon>
    </lineage>
</organism>